<evidence type="ECO:0000313" key="3">
    <source>
        <dbReference type="Proteomes" id="UP000268007"/>
    </source>
</evidence>
<dbReference type="SMART" id="SM00530">
    <property type="entry name" value="HTH_XRE"/>
    <property type="match status" value="1"/>
</dbReference>
<dbReference type="Pfam" id="PF13443">
    <property type="entry name" value="HTH_26"/>
    <property type="match status" value="1"/>
</dbReference>
<dbReference type="Gene3D" id="1.10.260.40">
    <property type="entry name" value="lambda repressor-like DNA-binding domains"/>
    <property type="match status" value="1"/>
</dbReference>
<proteinExistence type="predicted"/>
<dbReference type="EMBL" id="RBKU01000001">
    <property type="protein sequence ID" value="RKR84067.1"/>
    <property type="molecule type" value="Genomic_DNA"/>
</dbReference>
<dbReference type="SUPFAM" id="SSF47413">
    <property type="entry name" value="lambda repressor-like DNA-binding domains"/>
    <property type="match status" value="1"/>
</dbReference>
<organism evidence="2 3">
    <name type="scientific">Mucilaginibacter gracilis</name>
    <dbReference type="NCBI Taxonomy" id="423350"/>
    <lineage>
        <taxon>Bacteria</taxon>
        <taxon>Pseudomonadati</taxon>
        <taxon>Bacteroidota</taxon>
        <taxon>Sphingobacteriia</taxon>
        <taxon>Sphingobacteriales</taxon>
        <taxon>Sphingobacteriaceae</taxon>
        <taxon>Mucilaginibacter</taxon>
    </lineage>
</organism>
<dbReference type="Proteomes" id="UP000268007">
    <property type="component" value="Unassembled WGS sequence"/>
</dbReference>
<sequence>MVILPLWRTMMNKENKTTSRTPVLDALMDEIDPLEAKRTEDRMLIAVRIGELIKERGWNKSSFAVRVEQQPSVISKWLSGIHNFTLDTLTQICVVLEVPLAELFREKPQELVFRSNFAVTGLAGTAYSRIYYGGGPTAIYPGLISTDPTYIHLEGVSDPDDWADYIRQTDNAQGMLVVPHHGSKNWQTLGTTYWVGNANDLRPKNKKDVDEDRNYALKA</sequence>
<dbReference type="AlphaFoldDB" id="A0A495J538"/>
<dbReference type="CDD" id="cd00093">
    <property type="entry name" value="HTH_XRE"/>
    <property type="match status" value="1"/>
</dbReference>
<dbReference type="PROSITE" id="PS50943">
    <property type="entry name" value="HTH_CROC1"/>
    <property type="match status" value="1"/>
</dbReference>
<dbReference type="InterPro" id="IPR010982">
    <property type="entry name" value="Lambda_DNA-bd_dom_sf"/>
</dbReference>
<protein>
    <submittedName>
        <fullName evidence="2">Cro/C1-type helix-turn-helix DNA-binding protein</fullName>
    </submittedName>
</protein>
<name>A0A495J538_9SPHI</name>
<accession>A0A495J538</accession>
<evidence type="ECO:0000313" key="2">
    <source>
        <dbReference type="EMBL" id="RKR84067.1"/>
    </source>
</evidence>
<comment type="caution">
    <text evidence="2">The sequence shown here is derived from an EMBL/GenBank/DDBJ whole genome shotgun (WGS) entry which is preliminary data.</text>
</comment>
<dbReference type="InterPro" id="IPR001387">
    <property type="entry name" value="Cro/C1-type_HTH"/>
</dbReference>
<keyword evidence="3" id="KW-1185">Reference proteome</keyword>
<evidence type="ECO:0000259" key="1">
    <source>
        <dbReference type="PROSITE" id="PS50943"/>
    </source>
</evidence>
<feature type="domain" description="HTH cro/C1-type" evidence="1">
    <location>
        <begin position="49"/>
        <end position="103"/>
    </location>
</feature>
<gene>
    <name evidence="2" type="ORF">BDD43_4291</name>
</gene>
<keyword evidence="2" id="KW-0238">DNA-binding</keyword>
<dbReference type="GO" id="GO:0003677">
    <property type="term" value="F:DNA binding"/>
    <property type="evidence" value="ECO:0007669"/>
    <property type="project" value="UniProtKB-KW"/>
</dbReference>
<reference evidence="2 3" key="1">
    <citation type="submission" date="2018-10" db="EMBL/GenBank/DDBJ databases">
        <title>Genomic Encyclopedia of Archaeal and Bacterial Type Strains, Phase II (KMG-II): from individual species to whole genera.</title>
        <authorList>
            <person name="Goeker M."/>
        </authorList>
    </citation>
    <scope>NUCLEOTIDE SEQUENCE [LARGE SCALE GENOMIC DNA]</scope>
    <source>
        <strain evidence="2 3">DSM 18602</strain>
    </source>
</reference>